<dbReference type="RefSeq" id="WP_342708174.1">
    <property type="nucleotide sequence ID" value="NZ_FODJ01000010.1"/>
</dbReference>
<dbReference type="Proteomes" id="UP000199300">
    <property type="component" value="Unassembled WGS sequence"/>
</dbReference>
<organism evidence="1 2">
    <name type="scientific">Amphibacillus marinus</name>
    <dbReference type="NCBI Taxonomy" id="872970"/>
    <lineage>
        <taxon>Bacteria</taxon>
        <taxon>Bacillati</taxon>
        <taxon>Bacillota</taxon>
        <taxon>Bacilli</taxon>
        <taxon>Bacillales</taxon>
        <taxon>Bacillaceae</taxon>
        <taxon>Amphibacillus</taxon>
    </lineage>
</organism>
<gene>
    <name evidence="1" type="ORF">SAMN04488134_11089</name>
</gene>
<evidence type="ECO:0000313" key="2">
    <source>
        <dbReference type="Proteomes" id="UP000199300"/>
    </source>
</evidence>
<evidence type="ECO:0000313" key="1">
    <source>
        <dbReference type="EMBL" id="SEO65751.1"/>
    </source>
</evidence>
<reference evidence="1 2" key="1">
    <citation type="submission" date="2016-10" db="EMBL/GenBank/DDBJ databases">
        <authorList>
            <person name="de Groot N.N."/>
        </authorList>
    </citation>
    <scope>NUCLEOTIDE SEQUENCE [LARGE SCALE GENOMIC DNA]</scope>
    <source>
        <strain evidence="1 2">CGMCC 1.10434</strain>
    </source>
</reference>
<keyword evidence="2" id="KW-1185">Reference proteome</keyword>
<accession>A0A1H8RH22</accession>
<dbReference type="AlphaFoldDB" id="A0A1H8RH22"/>
<protein>
    <submittedName>
        <fullName evidence="1">PhnB protein</fullName>
    </submittedName>
</protein>
<sequence length="66" mass="7699">MRIGVEIDFIIPDSLAALDLYESIFDLERVEVTHLKKGQNEMIFTIYDVHFHMLDENAEIGLYTPQ</sequence>
<proteinExistence type="predicted"/>
<dbReference type="EMBL" id="FODJ01000010">
    <property type="protein sequence ID" value="SEO65751.1"/>
    <property type="molecule type" value="Genomic_DNA"/>
</dbReference>
<name>A0A1H8RH22_9BACI</name>
<dbReference type="STRING" id="872970.SAMN04488134_11089"/>